<evidence type="ECO:0000256" key="2">
    <source>
        <dbReference type="ARBA" id="ARBA00004119"/>
    </source>
</evidence>
<dbReference type="GO" id="GO:0009941">
    <property type="term" value="C:chloroplast envelope"/>
    <property type="evidence" value="ECO:0007669"/>
    <property type="project" value="UniProtKB-SubCell"/>
</dbReference>
<evidence type="ECO:0000313" key="15">
    <source>
        <dbReference type="Proteomes" id="UP000036987"/>
    </source>
</evidence>
<keyword evidence="9" id="KW-0406">Ion transport</keyword>
<dbReference type="GO" id="GO:1902600">
    <property type="term" value="P:proton transmembrane transport"/>
    <property type="evidence" value="ECO:0007669"/>
    <property type="project" value="InterPro"/>
</dbReference>
<dbReference type="PANTHER" id="PTHR32468">
    <property type="entry name" value="CATION/H + ANTIPORTER"/>
    <property type="match status" value="1"/>
</dbReference>
<evidence type="ECO:0000256" key="8">
    <source>
        <dbReference type="ARBA" id="ARBA00022989"/>
    </source>
</evidence>
<evidence type="ECO:0000313" key="14">
    <source>
        <dbReference type="EMBL" id="KMZ67628.1"/>
    </source>
</evidence>
<dbReference type="InterPro" id="IPR038770">
    <property type="entry name" value="Na+/solute_symporter_sf"/>
</dbReference>
<keyword evidence="7" id="KW-0630">Potassium</keyword>
<evidence type="ECO:0000256" key="11">
    <source>
        <dbReference type="ARBA" id="ARBA00038341"/>
    </source>
</evidence>
<dbReference type="InterPro" id="IPR006153">
    <property type="entry name" value="Cation/H_exchanger_TM"/>
</dbReference>
<dbReference type="GO" id="GO:0006813">
    <property type="term" value="P:potassium ion transport"/>
    <property type="evidence" value="ECO:0007669"/>
    <property type="project" value="UniProtKB-KW"/>
</dbReference>
<evidence type="ECO:0000256" key="3">
    <source>
        <dbReference type="ARBA" id="ARBA00004141"/>
    </source>
</evidence>
<comment type="caution">
    <text evidence="14">The sequence shown here is derived from an EMBL/GenBank/DDBJ whole genome shotgun (WGS) entry which is preliminary data.</text>
</comment>
<keyword evidence="5" id="KW-0633">Potassium transport</keyword>
<evidence type="ECO:0000256" key="1">
    <source>
        <dbReference type="ARBA" id="ARBA00003198"/>
    </source>
</evidence>
<evidence type="ECO:0000256" key="12">
    <source>
        <dbReference type="SAM" id="Phobius"/>
    </source>
</evidence>
<feature type="transmembrane region" description="Helical" evidence="12">
    <location>
        <begin position="87"/>
        <end position="107"/>
    </location>
</feature>
<name>A0A0K9PF06_ZOSMR</name>
<dbReference type="STRING" id="29655.A0A0K9PF06"/>
<keyword evidence="6 12" id="KW-0812">Transmembrane</keyword>
<keyword evidence="4" id="KW-0813">Transport</keyword>
<keyword evidence="15" id="KW-1185">Reference proteome</keyword>
<feature type="transmembrane region" description="Helical" evidence="12">
    <location>
        <begin position="61"/>
        <end position="80"/>
    </location>
</feature>
<evidence type="ECO:0000256" key="7">
    <source>
        <dbReference type="ARBA" id="ARBA00022958"/>
    </source>
</evidence>
<gene>
    <name evidence="14" type="ORF">ZOSMA_25G00130</name>
</gene>
<evidence type="ECO:0000256" key="10">
    <source>
        <dbReference type="ARBA" id="ARBA00023136"/>
    </source>
</evidence>
<keyword evidence="8 12" id="KW-1133">Transmembrane helix</keyword>
<comment type="similarity">
    <text evidence="11">Belongs to the monovalent cation:proton antiporter 2 (CPA2) transporter (TC 2.A.37) family. CHX (TC 2.A.37.4) subfamily.</text>
</comment>
<evidence type="ECO:0000256" key="9">
    <source>
        <dbReference type="ARBA" id="ARBA00023065"/>
    </source>
</evidence>
<feature type="domain" description="Cation/H+ exchanger transmembrane" evidence="13">
    <location>
        <begin position="5"/>
        <end position="148"/>
    </location>
</feature>
<dbReference type="InterPro" id="IPR050794">
    <property type="entry name" value="CPA2_transporter"/>
</dbReference>
<dbReference type="AlphaFoldDB" id="A0A0K9PF06"/>
<sequence length="167" mass="18713">MDGFITIVIGIHALFGAFIVGVIVPKDGPFIRVIKKIEDLISSIFLSLYFVSNGLKTTITMMSGLVSWSLLLLVITIVCIGKIVRTIVIFMILGISFREAIALWFLMNTKGPIEIIVLNIGKDFGVFNDEFFAILVFMTLFTTFITIPVVTTVYKPARRTTQYHPRC</sequence>
<dbReference type="OrthoDB" id="785371at2759"/>
<reference evidence="15" key="1">
    <citation type="journal article" date="2016" name="Nature">
        <title>The genome of the seagrass Zostera marina reveals angiosperm adaptation to the sea.</title>
        <authorList>
            <person name="Olsen J.L."/>
            <person name="Rouze P."/>
            <person name="Verhelst B."/>
            <person name="Lin Y.-C."/>
            <person name="Bayer T."/>
            <person name="Collen J."/>
            <person name="Dattolo E."/>
            <person name="De Paoli E."/>
            <person name="Dittami S."/>
            <person name="Maumus F."/>
            <person name="Michel G."/>
            <person name="Kersting A."/>
            <person name="Lauritano C."/>
            <person name="Lohaus R."/>
            <person name="Toepel M."/>
            <person name="Tonon T."/>
            <person name="Vanneste K."/>
            <person name="Amirebrahimi M."/>
            <person name="Brakel J."/>
            <person name="Bostroem C."/>
            <person name="Chovatia M."/>
            <person name="Grimwood J."/>
            <person name="Jenkins J.W."/>
            <person name="Jueterbock A."/>
            <person name="Mraz A."/>
            <person name="Stam W.T."/>
            <person name="Tice H."/>
            <person name="Bornberg-Bauer E."/>
            <person name="Green P.J."/>
            <person name="Pearson G.A."/>
            <person name="Procaccini G."/>
            <person name="Duarte C.M."/>
            <person name="Schmutz J."/>
            <person name="Reusch T.B.H."/>
            <person name="Van de Peer Y."/>
        </authorList>
    </citation>
    <scope>NUCLEOTIDE SEQUENCE [LARGE SCALE GENOMIC DNA]</scope>
    <source>
        <strain evidence="15">cv. Finnish</strain>
    </source>
</reference>
<protein>
    <recommendedName>
        <fullName evidence="13">Cation/H+ exchanger transmembrane domain-containing protein</fullName>
    </recommendedName>
</protein>
<evidence type="ECO:0000256" key="4">
    <source>
        <dbReference type="ARBA" id="ARBA00022448"/>
    </source>
</evidence>
<evidence type="ECO:0000256" key="5">
    <source>
        <dbReference type="ARBA" id="ARBA00022538"/>
    </source>
</evidence>
<organism evidence="14 15">
    <name type="scientific">Zostera marina</name>
    <name type="common">Eelgrass</name>
    <dbReference type="NCBI Taxonomy" id="29655"/>
    <lineage>
        <taxon>Eukaryota</taxon>
        <taxon>Viridiplantae</taxon>
        <taxon>Streptophyta</taxon>
        <taxon>Embryophyta</taxon>
        <taxon>Tracheophyta</taxon>
        <taxon>Spermatophyta</taxon>
        <taxon>Magnoliopsida</taxon>
        <taxon>Liliopsida</taxon>
        <taxon>Zosteraceae</taxon>
        <taxon>Zostera</taxon>
    </lineage>
</organism>
<dbReference type="Pfam" id="PF00999">
    <property type="entry name" value="Na_H_Exchanger"/>
    <property type="match status" value="1"/>
</dbReference>
<feature type="transmembrane region" description="Helical" evidence="12">
    <location>
        <begin position="131"/>
        <end position="154"/>
    </location>
</feature>
<comment type="function">
    <text evidence="1">May function as sodium-coupled metabolite transporter across the chloroplast envelope.</text>
</comment>
<evidence type="ECO:0000259" key="13">
    <source>
        <dbReference type="Pfam" id="PF00999"/>
    </source>
</evidence>
<dbReference type="GO" id="GO:0016020">
    <property type="term" value="C:membrane"/>
    <property type="evidence" value="ECO:0007669"/>
    <property type="project" value="UniProtKB-SubCell"/>
</dbReference>
<dbReference type="Gene3D" id="1.20.1530.20">
    <property type="match status" value="1"/>
</dbReference>
<proteinExistence type="inferred from homology"/>
<dbReference type="Proteomes" id="UP000036987">
    <property type="component" value="Unassembled WGS sequence"/>
</dbReference>
<dbReference type="EMBL" id="LFYR01000889">
    <property type="protein sequence ID" value="KMZ67628.1"/>
    <property type="molecule type" value="Genomic_DNA"/>
</dbReference>
<dbReference type="PANTHER" id="PTHR32468:SF81">
    <property type="entry name" value="CATION_H(+) ANTIPORTER 19"/>
    <property type="match status" value="1"/>
</dbReference>
<evidence type="ECO:0000256" key="6">
    <source>
        <dbReference type="ARBA" id="ARBA00022692"/>
    </source>
</evidence>
<accession>A0A0K9PF06</accession>
<feature type="transmembrane region" description="Helical" evidence="12">
    <location>
        <begin position="6"/>
        <end position="25"/>
    </location>
</feature>
<keyword evidence="10 12" id="KW-0472">Membrane</keyword>
<dbReference type="GO" id="GO:0015297">
    <property type="term" value="F:antiporter activity"/>
    <property type="evidence" value="ECO:0007669"/>
    <property type="project" value="InterPro"/>
</dbReference>
<comment type="subcellular location">
    <subcellularLocation>
        <location evidence="3">Membrane</location>
        <topology evidence="3">Multi-pass membrane protein</topology>
    </subcellularLocation>
    <subcellularLocation>
        <location evidence="2">Plastid</location>
        <location evidence="2">Chloroplast envelope</location>
    </subcellularLocation>
</comment>